<evidence type="ECO:0000313" key="6">
    <source>
        <dbReference type="Proteomes" id="UP001229955"/>
    </source>
</evidence>
<name>A0AA49K1L0_9BACT</name>
<evidence type="ECO:0000259" key="3">
    <source>
        <dbReference type="Pfam" id="PF04909"/>
    </source>
</evidence>
<reference evidence="5" key="1">
    <citation type="submission" date="2023-07" db="EMBL/GenBank/DDBJ databases">
        <authorList>
            <person name="Haufschild T."/>
            <person name="Kallscheuer N."/>
            <person name="Hammer J."/>
            <person name="Kohn T."/>
            <person name="Kabuu M."/>
            <person name="Jogler M."/>
            <person name="Wohfarth N."/>
            <person name="Heuer A."/>
            <person name="Rohde M."/>
            <person name="van Teeseling M.C.F."/>
            <person name="Jogler C."/>
        </authorList>
    </citation>
    <scope>NUCLEOTIDE SEQUENCE</scope>
    <source>
        <strain evidence="4">Strain 138</strain>
        <strain evidence="5">Strain 318</strain>
    </source>
</reference>
<evidence type="ECO:0000256" key="2">
    <source>
        <dbReference type="SAM" id="SignalP"/>
    </source>
</evidence>
<dbReference type="GO" id="GO:0005737">
    <property type="term" value="C:cytoplasm"/>
    <property type="evidence" value="ECO:0007669"/>
    <property type="project" value="TreeGrafter"/>
</dbReference>
<dbReference type="Gene3D" id="3.20.20.140">
    <property type="entry name" value="Metal-dependent hydrolases"/>
    <property type="match status" value="1"/>
</dbReference>
<accession>A0AA49K1L0</accession>
<dbReference type="InterPro" id="IPR032465">
    <property type="entry name" value="ACMSD"/>
</dbReference>
<dbReference type="PANTHER" id="PTHR21240">
    <property type="entry name" value="2-AMINO-3-CARBOXYLMUCONATE-6-SEMIALDEHYDE DECARBOXYLASE"/>
    <property type="match status" value="1"/>
</dbReference>
<organism evidence="5 6">
    <name type="scientific">Pseudogemmatithrix spongiicola</name>
    <dbReference type="NCBI Taxonomy" id="3062599"/>
    <lineage>
        <taxon>Bacteria</taxon>
        <taxon>Pseudomonadati</taxon>
        <taxon>Gemmatimonadota</taxon>
        <taxon>Gemmatimonadia</taxon>
        <taxon>Gemmatimonadales</taxon>
        <taxon>Gemmatimonadaceae</taxon>
        <taxon>Pseudogemmatithrix</taxon>
    </lineage>
</organism>
<feature type="signal peptide" evidence="2">
    <location>
        <begin position="1"/>
        <end position="16"/>
    </location>
</feature>
<accession>A0AA49JW12</accession>
<protein>
    <submittedName>
        <fullName evidence="5">Amidohydrolase family protein</fullName>
    </submittedName>
</protein>
<dbReference type="AlphaFoldDB" id="A0AA49K1L0"/>
<dbReference type="InterPro" id="IPR006680">
    <property type="entry name" value="Amidohydro-rel"/>
</dbReference>
<dbReference type="EMBL" id="CP130613">
    <property type="protein sequence ID" value="WKW15815.1"/>
    <property type="molecule type" value="Genomic_DNA"/>
</dbReference>
<evidence type="ECO:0000256" key="1">
    <source>
        <dbReference type="ARBA" id="ARBA00023239"/>
    </source>
</evidence>
<keyword evidence="1" id="KW-0456">Lyase</keyword>
<feature type="domain" description="Amidohydrolase-related" evidence="3">
    <location>
        <begin position="80"/>
        <end position="382"/>
    </location>
</feature>
<feature type="chain" id="PRO_5041243178" evidence="2">
    <location>
        <begin position="17"/>
        <end position="393"/>
    </location>
</feature>
<dbReference type="PANTHER" id="PTHR21240:SF28">
    <property type="entry name" value="ISO-OROTATE DECARBOXYLASE (EUROFUNG)"/>
    <property type="match status" value="1"/>
</dbReference>
<dbReference type="SUPFAM" id="SSF51556">
    <property type="entry name" value="Metallo-dependent hydrolases"/>
    <property type="match status" value="1"/>
</dbReference>
<dbReference type="GO" id="GO:0016831">
    <property type="term" value="F:carboxy-lyase activity"/>
    <property type="evidence" value="ECO:0007669"/>
    <property type="project" value="InterPro"/>
</dbReference>
<dbReference type="InterPro" id="IPR032466">
    <property type="entry name" value="Metal_Hydrolase"/>
</dbReference>
<evidence type="ECO:0000313" key="4">
    <source>
        <dbReference type="EMBL" id="WKW12908.1"/>
    </source>
</evidence>
<proteinExistence type="predicted"/>
<dbReference type="GO" id="GO:0019748">
    <property type="term" value="P:secondary metabolic process"/>
    <property type="evidence" value="ECO:0007669"/>
    <property type="project" value="TreeGrafter"/>
</dbReference>
<dbReference type="Proteomes" id="UP001229955">
    <property type="component" value="Chromosome"/>
</dbReference>
<keyword evidence="6" id="KW-1185">Reference proteome</keyword>
<sequence length="393" mass="44434">MRLLLALLIFPALLVAQPGGQQGGVTIQAGEECPPGMTEVRPRNCRAPTMPAPSILDYRPRNTVVSADQPVPRAKFPAVDFHGHPAPIRSAEQLDALQREFDAMGLGVMIAANNVSGDALKAQVAVVQAHPTMRNRIRFLTGISFANVGPGWAERAVAQLEADVAAGAVGVGEIGKGLGLSTRKADGTRLAIDDPALDPVWQAAARLKIPVFIHTADPAEFWQPIDYKNERWLELALFPNRRYGEEFPSFEQLAQERDRMIKRNPNTTFVVAHMAWYANDLPRLTRMMDEMPNMLVEVGAVLYDIGRQLRAMRDFFVKYQDRILFGKDSYQPEEYPYYWRVFETRDDYFDYYRDYHAFWKLYGIDLPDAVLRKVYYQNALRIMPTVPRAAGMQ</sequence>
<dbReference type="RefSeq" id="WP_367885775.1">
    <property type="nucleotide sequence ID" value="NZ_CP130612.1"/>
</dbReference>
<gene>
    <name evidence="4" type="ORF">Strain138_002219</name>
    <name evidence="5" type="ORF">Strain318_002218</name>
</gene>
<evidence type="ECO:0000313" key="5">
    <source>
        <dbReference type="EMBL" id="WKW15815.1"/>
    </source>
</evidence>
<dbReference type="Pfam" id="PF04909">
    <property type="entry name" value="Amidohydro_2"/>
    <property type="match status" value="1"/>
</dbReference>
<dbReference type="EMBL" id="CP130612">
    <property type="protein sequence ID" value="WKW12908.1"/>
    <property type="molecule type" value="Genomic_DNA"/>
</dbReference>
<dbReference type="GO" id="GO:0016787">
    <property type="term" value="F:hydrolase activity"/>
    <property type="evidence" value="ECO:0007669"/>
    <property type="project" value="InterPro"/>
</dbReference>
<dbReference type="KEGG" id="pspc:Strain318_002218"/>
<keyword evidence="2" id="KW-0732">Signal</keyword>